<dbReference type="GO" id="GO:0015807">
    <property type="term" value="P:L-amino acid transport"/>
    <property type="evidence" value="ECO:0007669"/>
    <property type="project" value="TreeGrafter"/>
</dbReference>
<evidence type="ECO:0000256" key="2">
    <source>
        <dbReference type="ARBA" id="ARBA00022448"/>
    </source>
</evidence>
<dbReference type="InterPro" id="IPR017871">
    <property type="entry name" value="ABC_transporter-like_CS"/>
</dbReference>
<dbReference type="SUPFAM" id="SSF52540">
    <property type="entry name" value="P-loop containing nucleoside triphosphate hydrolases"/>
    <property type="match status" value="1"/>
</dbReference>
<dbReference type="InterPro" id="IPR003593">
    <property type="entry name" value="AAA+_ATPase"/>
</dbReference>
<dbReference type="Gene3D" id="3.40.50.300">
    <property type="entry name" value="P-loop containing nucleotide triphosphate hydrolases"/>
    <property type="match status" value="1"/>
</dbReference>
<dbReference type="SMART" id="SM00382">
    <property type="entry name" value="AAA"/>
    <property type="match status" value="1"/>
</dbReference>
<protein>
    <submittedName>
        <fullName evidence="7">Branched-chain amino acid transport ATP-binding protein LivF (TC 3.A.1.4.1)</fullName>
    </submittedName>
</protein>
<dbReference type="GO" id="GO:0005524">
    <property type="term" value="F:ATP binding"/>
    <property type="evidence" value="ECO:0007669"/>
    <property type="project" value="UniProtKB-KW"/>
</dbReference>
<dbReference type="PROSITE" id="PS50893">
    <property type="entry name" value="ABC_TRANSPORTER_2"/>
    <property type="match status" value="1"/>
</dbReference>
<dbReference type="InterPro" id="IPR052156">
    <property type="entry name" value="BCAA_Transport_ATP-bd_LivF"/>
</dbReference>
<dbReference type="EMBL" id="UOGF01000031">
    <property type="protein sequence ID" value="VAX27617.1"/>
    <property type="molecule type" value="Genomic_DNA"/>
</dbReference>
<name>A0A3B1DG32_9ZZZZ</name>
<keyword evidence="5" id="KW-0029">Amino-acid transport</keyword>
<comment type="similarity">
    <text evidence="1">Belongs to the ABC transporter superfamily.</text>
</comment>
<accession>A0A3B1DG32</accession>
<proteinExistence type="inferred from homology"/>
<dbReference type="GO" id="GO:0016887">
    <property type="term" value="F:ATP hydrolysis activity"/>
    <property type="evidence" value="ECO:0007669"/>
    <property type="project" value="InterPro"/>
</dbReference>
<dbReference type="InterPro" id="IPR003439">
    <property type="entry name" value="ABC_transporter-like_ATP-bd"/>
</dbReference>
<dbReference type="Pfam" id="PF00005">
    <property type="entry name" value="ABC_tran"/>
    <property type="match status" value="1"/>
</dbReference>
<dbReference type="InterPro" id="IPR027417">
    <property type="entry name" value="P-loop_NTPase"/>
</dbReference>
<dbReference type="InterPro" id="IPR030660">
    <property type="entry name" value="ABC_branched_ATPase_LivF/BraG"/>
</dbReference>
<reference evidence="7" key="1">
    <citation type="submission" date="2018-06" db="EMBL/GenBank/DDBJ databases">
        <authorList>
            <person name="Zhirakovskaya E."/>
        </authorList>
    </citation>
    <scope>NUCLEOTIDE SEQUENCE</scope>
</reference>
<keyword evidence="4 7" id="KW-0067">ATP-binding</keyword>
<dbReference type="AlphaFoldDB" id="A0A3B1DG32"/>
<feature type="domain" description="ABC transporter" evidence="6">
    <location>
        <begin position="3"/>
        <end position="235"/>
    </location>
</feature>
<evidence type="ECO:0000256" key="5">
    <source>
        <dbReference type="ARBA" id="ARBA00022970"/>
    </source>
</evidence>
<dbReference type="PANTHER" id="PTHR43820">
    <property type="entry name" value="HIGH-AFFINITY BRANCHED-CHAIN AMINO ACID TRANSPORT ATP-BINDING PROTEIN LIVF"/>
    <property type="match status" value="1"/>
</dbReference>
<evidence type="ECO:0000259" key="6">
    <source>
        <dbReference type="PROSITE" id="PS50893"/>
    </source>
</evidence>
<sequence length="239" mass="25749">MILSIEDLHAGYGAVTVLKGISLEIKAGEIVAIIGANGAGKTTTLMAVSAVVAKQSGRVHFCGEDITALLSHEVVEKGISHVPEGRRIFSRLSVAENLDMGAYLQTDANKKAQDLETIFRLFPVLKKRAKQGGGTLSGGEQQMLAIGRALMARPKLLLLDEPSLGLAPLMVDKIFEMIREISRQGTTILLVEQNAHAALKLADRAYVMATGEIVLSDRADVLLRHKEVQQIYLGGRISV</sequence>
<evidence type="ECO:0000313" key="7">
    <source>
        <dbReference type="EMBL" id="VAX27617.1"/>
    </source>
</evidence>
<evidence type="ECO:0000256" key="4">
    <source>
        <dbReference type="ARBA" id="ARBA00022840"/>
    </source>
</evidence>
<evidence type="ECO:0000256" key="1">
    <source>
        <dbReference type="ARBA" id="ARBA00005417"/>
    </source>
</evidence>
<dbReference type="PANTHER" id="PTHR43820:SF4">
    <property type="entry name" value="HIGH-AFFINITY BRANCHED-CHAIN AMINO ACID TRANSPORT ATP-BINDING PROTEIN LIVF"/>
    <property type="match status" value="1"/>
</dbReference>
<keyword evidence="3" id="KW-0547">Nucleotide-binding</keyword>
<keyword evidence="2" id="KW-0813">Transport</keyword>
<dbReference type="CDD" id="cd03224">
    <property type="entry name" value="ABC_TM1139_LivF_branched"/>
    <property type="match status" value="1"/>
</dbReference>
<dbReference type="GO" id="GO:0015658">
    <property type="term" value="F:branched-chain amino acid transmembrane transporter activity"/>
    <property type="evidence" value="ECO:0007669"/>
    <property type="project" value="InterPro"/>
</dbReference>
<gene>
    <name evidence="7" type="ORF">MNBD_NITROSPIRAE01-461</name>
</gene>
<organism evidence="7">
    <name type="scientific">hydrothermal vent metagenome</name>
    <dbReference type="NCBI Taxonomy" id="652676"/>
    <lineage>
        <taxon>unclassified sequences</taxon>
        <taxon>metagenomes</taxon>
        <taxon>ecological metagenomes</taxon>
    </lineage>
</organism>
<dbReference type="PIRSF" id="PIRSF039137">
    <property type="entry name" value="ABC_branched_ATPase"/>
    <property type="match status" value="1"/>
</dbReference>
<dbReference type="PROSITE" id="PS00211">
    <property type="entry name" value="ABC_TRANSPORTER_1"/>
    <property type="match status" value="1"/>
</dbReference>
<evidence type="ECO:0000256" key="3">
    <source>
        <dbReference type="ARBA" id="ARBA00022741"/>
    </source>
</evidence>